<name>U5W314_9ACTN</name>
<dbReference type="EMBL" id="CP006272">
    <property type="protein sequence ID" value="AGZ42316.1"/>
    <property type="molecule type" value="Genomic_DNA"/>
</dbReference>
<proteinExistence type="predicted"/>
<dbReference type="PATRIC" id="fig|1246995.3.peg.4100"/>
<keyword evidence="2" id="KW-1185">Reference proteome</keyword>
<dbReference type="HOGENOM" id="CLU_116754_0_0_11"/>
<evidence type="ECO:0000313" key="2">
    <source>
        <dbReference type="Proteomes" id="UP000017746"/>
    </source>
</evidence>
<dbReference type="KEGG" id="afs:AFR_20220"/>
<evidence type="ECO:0008006" key="3">
    <source>
        <dbReference type="Google" id="ProtNLM"/>
    </source>
</evidence>
<reference evidence="1 2" key="1">
    <citation type="journal article" date="2014" name="J. Biotechnol.">
        <title>Complete genome sequence of the actinobacterium Actinoplanes friuliensis HAG 010964, producer of the lipopeptide antibiotic friulimycin.</title>
        <authorList>
            <person name="Ruckert C."/>
            <person name="Szczepanowski R."/>
            <person name="Albersmeier A."/>
            <person name="Goesmann A."/>
            <person name="Fischer N."/>
            <person name="Steinkamper A."/>
            <person name="Puhler A."/>
            <person name="Biener R."/>
            <person name="Schwartz D."/>
            <person name="Kalinowski J."/>
        </authorList>
    </citation>
    <scope>NUCLEOTIDE SEQUENCE [LARGE SCALE GENOMIC DNA]</scope>
    <source>
        <strain evidence="1 2">DSM 7358</strain>
    </source>
</reference>
<dbReference type="eggNOG" id="COG1846">
    <property type="taxonomic scope" value="Bacteria"/>
</dbReference>
<dbReference type="SUPFAM" id="SSF46785">
    <property type="entry name" value="Winged helix' DNA-binding domain"/>
    <property type="match status" value="1"/>
</dbReference>
<dbReference type="InterPro" id="IPR036390">
    <property type="entry name" value="WH_DNA-bd_sf"/>
</dbReference>
<dbReference type="AlphaFoldDB" id="U5W314"/>
<dbReference type="Proteomes" id="UP000017746">
    <property type="component" value="Chromosome"/>
</dbReference>
<dbReference type="Gene3D" id="1.10.10.10">
    <property type="entry name" value="Winged helix-like DNA-binding domain superfamily/Winged helix DNA-binding domain"/>
    <property type="match status" value="1"/>
</dbReference>
<organism evidence="1 2">
    <name type="scientific">Actinoplanes friuliensis DSM 7358</name>
    <dbReference type="NCBI Taxonomy" id="1246995"/>
    <lineage>
        <taxon>Bacteria</taxon>
        <taxon>Bacillati</taxon>
        <taxon>Actinomycetota</taxon>
        <taxon>Actinomycetes</taxon>
        <taxon>Micromonosporales</taxon>
        <taxon>Micromonosporaceae</taxon>
        <taxon>Actinoplanes</taxon>
    </lineage>
</organism>
<evidence type="ECO:0000313" key="1">
    <source>
        <dbReference type="EMBL" id="AGZ42316.1"/>
    </source>
</evidence>
<protein>
    <recommendedName>
        <fullName evidence="3">MarR family transcriptional regulator</fullName>
    </recommendedName>
</protein>
<dbReference type="STRING" id="1246995.AFR_20220"/>
<dbReference type="RefSeq" id="WP_023362688.1">
    <property type="nucleotide sequence ID" value="NC_022657.1"/>
</dbReference>
<dbReference type="OrthoDB" id="4550567at2"/>
<accession>U5W314</accession>
<sequence length="151" mass="16206">MTATADPGATDDVLAAQPVGYWTGVTHQAVVRRLRDTLATIDVTQPHWWTLTRVAAGEPTREDVVTQLAGVADGPDDIPRAIDQLLHRGWLGSGIDGRLQLTDAGREAQGRIKLLLTGLRAELHEGITDDEYAAALRVLRRMLGNLGAAPG</sequence>
<gene>
    <name evidence="1" type="ORF">AFR_20220</name>
</gene>
<dbReference type="InterPro" id="IPR036388">
    <property type="entry name" value="WH-like_DNA-bd_sf"/>
</dbReference>